<sequence>MIYPTSTGKPGEYFRLNTLESVWIQGKLRMWGRWSYIGSGKPGNMFNQLLASRKLTKTAINEALRRLKKSGTSKPELEAFLREMMNGKQKSWLAHCTDSEAMLIDRVIGTVLAEYPALKKLIHQRYEGRGMSKRKMAERLQDVNPEWCFSTCEKRIAHWLKVAEYMLYRPMHDEFCYS</sequence>
<reference evidence="1" key="2">
    <citation type="submission" date="2019-10" db="EMBL/GenBank/DDBJ databases">
        <authorList>
            <consortium name="PulseNet: The National Subtyping Network for Foodborne Disease Surveillance"/>
            <person name="Tarr C.L."/>
            <person name="Trees E."/>
            <person name="Katz L.S."/>
            <person name="Carleton-Romer H.A."/>
            <person name="Stroika S."/>
            <person name="Kucerova Z."/>
            <person name="Roache K.F."/>
            <person name="Sabol A.L."/>
            <person name="Besser J."/>
            <person name="Gerner-Smidt P."/>
        </authorList>
    </citation>
    <scope>NUCLEOTIDE SEQUENCE [LARGE SCALE GENOMIC DNA]</scope>
    <source>
        <strain evidence="1">PNUSAS109563</strain>
    </source>
</reference>
<comment type="caution">
    <text evidence="3">The sequence shown here is derived from an EMBL/GenBank/DDBJ whole genome shotgun (WGS) entry which is preliminary data.</text>
</comment>
<evidence type="ECO:0000313" key="3">
    <source>
        <dbReference type="EMBL" id="MIU28221.1"/>
    </source>
</evidence>
<dbReference type="EMBL" id="AAMGXV010000005">
    <property type="protein sequence ID" value="EDH2516111.1"/>
    <property type="molecule type" value="Genomic_DNA"/>
</dbReference>
<dbReference type="AlphaFoldDB" id="A0A3R0GCX4"/>
<organism evidence="3">
    <name type="scientific">Salmonella enterica</name>
    <name type="common">Salmonella choleraesuis</name>
    <dbReference type="NCBI Taxonomy" id="28901"/>
    <lineage>
        <taxon>Bacteria</taxon>
        <taxon>Pseudomonadati</taxon>
        <taxon>Pseudomonadota</taxon>
        <taxon>Gammaproteobacteria</taxon>
        <taxon>Enterobacterales</taxon>
        <taxon>Enterobacteriaceae</taxon>
        <taxon>Salmonella</taxon>
    </lineage>
</organism>
<reference evidence="3" key="1">
    <citation type="submission" date="2018-07" db="EMBL/GenBank/DDBJ databases">
        <authorList>
            <consortium name="GenomeTrakr network: Whole genome sequencing for foodborne pathogen traceback"/>
        </authorList>
    </citation>
    <scope>NUCLEOTIDE SEQUENCE [LARGE SCALE GENOMIC DNA]</scope>
    <source>
        <strain evidence="2">CFSAN034428</strain>
        <strain evidence="3">MOD1-Lipp-451</strain>
    </source>
</reference>
<evidence type="ECO:0000313" key="1">
    <source>
        <dbReference type="EMBL" id="EDH2516111.1"/>
    </source>
</evidence>
<proteinExistence type="predicted"/>
<dbReference type="Proteomes" id="UP000839618">
    <property type="component" value="Unassembled WGS sequence"/>
</dbReference>
<protein>
    <submittedName>
        <fullName evidence="3">DUF1133 family protein</fullName>
    </submittedName>
</protein>
<dbReference type="Proteomes" id="UP000885302">
    <property type="component" value="Unassembled WGS sequence"/>
</dbReference>
<accession>A0A3R0GCX4</accession>
<dbReference type="EMBL" id="RSTU01000055">
    <property type="protein sequence ID" value="MIT93770.1"/>
    <property type="molecule type" value="Genomic_DNA"/>
</dbReference>
<evidence type="ECO:0000313" key="2">
    <source>
        <dbReference type="EMBL" id="MIT93770.1"/>
    </source>
</evidence>
<name>A0A3R0GCX4_SALER</name>
<dbReference type="EMBL" id="RSTY01000036">
    <property type="protein sequence ID" value="MIU28221.1"/>
    <property type="molecule type" value="Genomic_DNA"/>
</dbReference>
<dbReference type="Pfam" id="PF06576">
    <property type="entry name" value="DUF1133"/>
    <property type="match status" value="1"/>
</dbReference>
<dbReference type="Proteomes" id="UP000839515">
    <property type="component" value="Unassembled WGS sequence"/>
</dbReference>
<gene>
    <name evidence="2" type="ORF">ATP91_26505</name>
    <name evidence="3" type="ORF">ATR96_25850</name>
    <name evidence="1" type="ORF">GC609_12850</name>
</gene>
<dbReference type="RefSeq" id="WP_000640172.1">
    <property type="nucleotide sequence ID" value="NZ_CP075125.1"/>
</dbReference>
<dbReference type="InterPro" id="IPR010557">
    <property type="entry name" value="DUF1133"/>
</dbReference>